<accession>A0A9W6YU77</accession>
<dbReference type="Proteomes" id="UP001165063">
    <property type="component" value="Unassembled WGS sequence"/>
</dbReference>
<proteinExistence type="predicted"/>
<feature type="compositionally biased region" description="Polar residues" evidence="1">
    <location>
        <begin position="259"/>
        <end position="268"/>
    </location>
</feature>
<name>A0A9W6YU77_AMBMO</name>
<feature type="compositionally biased region" description="Low complexity" evidence="1">
    <location>
        <begin position="449"/>
        <end position="465"/>
    </location>
</feature>
<dbReference type="GO" id="GO:0031931">
    <property type="term" value="C:TORC1 complex"/>
    <property type="evidence" value="ECO:0007669"/>
    <property type="project" value="InterPro"/>
</dbReference>
<evidence type="ECO:0000313" key="2">
    <source>
        <dbReference type="EMBL" id="GMG21528.1"/>
    </source>
</evidence>
<dbReference type="OrthoDB" id="3996136at2759"/>
<feature type="region of interest" description="Disordered" evidence="1">
    <location>
        <begin position="259"/>
        <end position="283"/>
    </location>
</feature>
<feature type="region of interest" description="Disordered" evidence="1">
    <location>
        <begin position="119"/>
        <end position="139"/>
    </location>
</feature>
<feature type="region of interest" description="Disordered" evidence="1">
    <location>
        <begin position="714"/>
        <end position="759"/>
    </location>
</feature>
<comment type="caution">
    <text evidence="2">The sequence shown here is derived from an EMBL/GenBank/DDBJ whole genome shotgun (WGS) entry which is preliminary data.</text>
</comment>
<dbReference type="GO" id="GO:0031929">
    <property type="term" value="P:TOR signaling"/>
    <property type="evidence" value="ECO:0007669"/>
    <property type="project" value="InterPro"/>
</dbReference>
<dbReference type="EMBL" id="BSXU01000693">
    <property type="protein sequence ID" value="GMG21528.1"/>
    <property type="molecule type" value="Genomic_DNA"/>
</dbReference>
<feature type="compositionally biased region" description="Polar residues" evidence="1">
    <location>
        <begin position="1"/>
        <end position="15"/>
    </location>
</feature>
<sequence>MVQQNIITRGRSSTSLKEDGQGKKKTTVKMFTAGRARNTSYKNLAKLNKIRSNEPTAITAEGERPKVMRSKSSGDVFRIKSGTKLSTLAAHNRTTSLTNLTRHAKTLNARASRVHMELKAADSDHSNDSSESEEEVDSFDDNANVVEIQPVPQHQDIQHNQDTLHQHPGSSNLIPKSAVSNASKIPEYNLNSTMEDHFKTQHEQQVYTLKNPELSHQQLQHQGQIQQQLDGMPSANVIPQHQEPLQQEMQNNEQQHLLQETHSQQVQQHIDKQGQQDLQSQIQQQQMQQRQEIQDQQRQQLQMQQLEQQQLQFQQAALPRGEEPKHQLYNAPTFLLSQSTGQERPLFHNVPSHINNSVKYSDGEAKFFENDETQSTSTVAPSMSKTDSGTSLIFQQSAVNLRNLSGMVNPSRPSIGIAQQVFKRTEPYNNSSASKGSILSALTPLVSAASSSRNNNSNRNNSNVSKSELNKTDDLSNFLIPPHTNSESRMQQKMWLQKENLNTSVNTQENPFACSAGENQLLLREYVNVRRYNDPILASIHRVRELRPELQNKKIRTKRAQSRSSLAEEVLAGSYSSLKSAAISASANHHRSKSVNVTHNASSDLDNDSFVAAFQSNSSEYDAIVNKMWKDTCEKFIPQSSSSSKTRSSSMNLNSNMTMNMNMNMNMPNAVASNARHGRNVSDNYNNAQIGVNSNTPTPRLSAVGPNGDVTNEEIASQQQQQRQPPIVAPHAASTSSHHMKFQQHRMQYQPTTRAQQQQYTVSNVTGRTSRNNNGGSAVNLVNFQN</sequence>
<protein>
    <submittedName>
        <fullName evidence="2">Unnamed protein product</fullName>
    </submittedName>
</protein>
<gene>
    <name evidence="2" type="ORF">Amon01_000205900</name>
</gene>
<evidence type="ECO:0000313" key="3">
    <source>
        <dbReference type="Proteomes" id="UP001165063"/>
    </source>
</evidence>
<feature type="compositionally biased region" description="Basic and acidic residues" evidence="1">
    <location>
        <begin position="119"/>
        <end position="128"/>
    </location>
</feature>
<organism evidence="2 3">
    <name type="scientific">Ambrosiozyma monospora</name>
    <name type="common">Yeast</name>
    <name type="synonym">Endomycopsis monosporus</name>
    <dbReference type="NCBI Taxonomy" id="43982"/>
    <lineage>
        <taxon>Eukaryota</taxon>
        <taxon>Fungi</taxon>
        <taxon>Dikarya</taxon>
        <taxon>Ascomycota</taxon>
        <taxon>Saccharomycotina</taxon>
        <taxon>Pichiomycetes</taxon>
        <taxon>Pichiales</taxon>
        <taxon>Pichiaceae</taxon>
        <taxon>Ambrosiozyma</taxon>
    </lineage>
</organism>
<dbReference type="AlphaFoldDB" id="A0A9W6YU77"/>
<reference evidence="2" key="1">
    <citation type="submission" date="2023-04" db="EMBL/GenBank/DDBJ databases">
        <title>Ambrosiozyma monospora NBRC 1965.</title>
        <authorList>
            <person name="Ichikawa N."/>
            <person name="Sato H."/>
            <person name="Tonouchi N."/>
        </authorList>
    </citation>
    <scope>NUCLEOTIDE SEQUENCE</scope>
    <source>
        <strain evidence="2">NBRC 1965</strain>
    </source>
</reference>
<keyword evidence="3" id="KW-1185">Reference proteome</keyword>
<dbReference type="InterPro" id="IPR018857">
    <property type="entry name" value="TORC1_cplx_su_TCO89"/>
</dbReference>
<feature type="compositionally biased region" description="Low complexity" evidence="1">
    <location>
        <begin position="748"/>
        <end position="759"/>
    </location>
</feature>
<evidence type="ECO:0000256" key="1">
    <source>
        <dbReference type="SAM" id="MobiDB-lite"/>
    </source>
</evidence>
<dbReference type="Pfam" id="PF10452">
    <property type="entry name" value="TCO89"/>
    <property type="match status" value="1"/>
</dbReference>
<feature type="region of interest" description="Disordered" evidence="1">
    <location>
        <begin position="449"/>
        <end position="490"/>
    </location>
</feature>
<feature type="region of interest" description="Disordered" evidence="1">
    <location>
        <begin position="1"/>
        <end position="25"/>
    </location>
</feature>
<feature type="compositionally biased region" description="Acidic residues" evidence="1">
    <location>
        <begin position="130"/>
        <end position="139"/>
    </location>
</feature>